<sequence length="442" mass="50165">MYRIHPLKEDNWMPWKRRMTAFLDEKKLLSYITVEDGDNSGPSSAQEVDATAGEVEQPADEMDEDEKKLELSRDAAESKPIKDAVNMAFKHLMGVPKIDPKSLPFYPYQISREHELWPKDPGTHQPLIRFMWKHSASQKANAMGLRKVLETVRALGAQWVLTCKKFLEDILDTDLETRIRSKYDYMAYEWRKINKIAESSDDLQAAEDDGFGEQVVEGGGEDEGQVLPVATKDTRQSRPRGAQNSRVSSKLKARQRKRAHSTYTDAKFDSAFITNAMSDDEDDPDAIPGEGMKKWISHAPDYRSDIVRVLTISMHLRGLIPITDKAKAATTRIRGAEKKDSVPLKAKNLKSRIRAWQVKQELLDVNEHWFTSGRVTKSGMAWGDPEDPEPESEKKRKHDGEGSKRGKGKKRAIDRSAVEKSRAELDELLNGEDMNTVLTLET</sequence>
<feature type="compositionally biased region" description="Basic residues" evidence="1">
    <location>
        <begin position="249"/>
        <end position="260"/>
    </location>
</feature>
<evidence type="ECO:0000313" key="2">
    <source>
        <dbReference type="EMBL" id="GBE88547.1"/>
    </source>
</evidence>
<keyword evidence="3" id="KW-1185">Reference proteome</keyword>
<dbReference type="AlphaFoldDB" id="A0A401H279"/>
<reference evidence="2 3" key="1">
    <citation type="journal article" date="2018" name="Sci. Rep.">
        <title>Genome sequence of the cauliflower mushroom Sparassis crispa (Hanabiratake) and its association with beneficial usage.</title>
        <authorList>
            <person name="Kiyama R."/>
            <person name="Furutani Y."/>
            <person name="Kawaguchi K."/>
            <person name="Nakanishi T."/>
        </authorList>
    </citation>
    <scope>NUCLEOTIDE SEQUENCE [LARGE SCALE GENOMIC DNA]</scope>
</reference>
<evidence type="ECO:0000256" key="1">
    <source>
        <dbReference type="SAM" id="MobiDB-lite"/>
    </source>
</evidence>
<feature type="compositionally biased region" description="Basic and acidic residues" evidence="1">
    <location>
        <begin position="411"/>
        <end position="420"/>
    </location>
</feature>
<protein>
    <submittedName>
        <fullName evidence="2">Uncharacterized protein</fullName>
    </submittedName>
</protein>
<comment type="caution">
    <text evidence="2">The sequence shown here is derived from an EMBL/GenBank/DDBJ whole genome shotgun (WGS) entry which is preliminary data.</text>
</comment>
<dbReference type="InParanoid" id="A0A401H279"/>
<feature type="compositionally biased region" description="Basic and acidic residues" evidence="1">
    <location>
        <begin position="391"/>
        <end position="404"/>
    </location>
</feature>
<name>A0A401H279_9APHY</name>
<gene>
    <name evidence="2" type="ORF">SCP_1303630</name>
</gene>
<feature type="region of interest" description="Disordered" evidence="1">
    <location>
        <begin position="376"/>
        <end position="420"/>
    </location>
</feature>
<feature type="region of interest" description="Disordered" evidence="1">
    <location>
        <begin position="34"/>
        <end position="76"/>
    </location>
</feature>
<feature type="region of interest" description="Disordered" evidence="1">
    <location>
        <begin position="213"/>
        <end position="262"/>
    </location>
</feature>
<dbReference type="GeneID" id="38785464"/>
<proteinExistence type="predicted"/>
<dbReference type="EMBL" id="BFAD01000013">
    <property type="protein sequence ID" value="GBE88547.1"/>
    <property type="molecule type" value="Genomic_DNA"/>
</dbReference>
<evidence type="ECO:0000313" key="3">
    <source>
        <dbReference type="Proteomes" id="UP000287166"/>
    </source>
</evidence>
<dbReference type="STRING" id="139825.A0A401H279"/>
<feature type="compositionally biased region" description="Basic and acidic residues" evidence="1">
    <location>
        <begin position="65"/>
        <end position="76"/>
    </location>
</feature>
<dbReference type="RefSeq" id="XP_027619460.1">
    <property type="nucleotide sequence ID" value="XM_027763659.1"/>
</dbReference>
<accession>A0A401H279</accession>
<dbReference type="OrthoDB" id="3269175at2759"/>
<organism evidence="2 3">
    <name type="scientific">Sparassis crispa</name>
    <dbReference type="NCBI Taxonomy" id="139825"/>
    <lineage>
        <taxon>Eukaryota</taxon>
        <taxon>Fungi</taxon>
        <taxon>Dikarya</taxon>
        <taxon>Basidiomycota</taxon>
        <taxon>Agaricomycotina</taxon>
        <taxon>Agaricomycetes</taxon>
        <taxon>Polyporales</taxon>
        <taxon>Sparassidaceae</taxon>
        <taxon>Sparassis</taxon>
    </lineage>
</organism>
<dbReference type="Proteomes" id="UP000287166">
    <property type="component" value="Unassembled WGS sequence"/>
</dbReference>